<dbReference type="GO" id="GO:0005634">
    <property type="term" value="C:nucleus"/>
    <property type="evidence" value="ECO:0000318"/>
    <property type="project" value="GO_Central"/>
</dbReference>
<accession>A0A067E2I6</accession>
<keyword evidence="3" id="KW-0520">NAD</keyword>
<dbReference type="PANTHER" id="PTHR32009:SF39">
    <property type="entry name" value="TIR DOMAIN-CONTAINING PROTEIN"/>
    <property type="match status" value="1"/>
</dbReference>
<protein>
    <recommendedName>
        <fullName evidence="1">ADP-ribosyl cyclase/cyclic ADP-ribose hydrolase</fullName>
        <ecNumber evidence="1">3.2.2.6</ecNumber>
    </recommendedName>
</protein>
<sequence>LERGESISPSLLKAIEDSRISIIVLSRNYTSSTWCLDEVVYILECKHTNDQPMVYLIFYDVEPTMLRKQTRHFQEALAKHEEFFRQIWKR</sequence>
<feature type="domain" description="TIR" evidence="5">
    <location>
        <begin position="1"/>
        <end position="90"/>
    </location>
</feature>
<dbReference type="SMR" id="A0A067E2I6"/>
<dbReference type="AlphaFoldDB" id="A0A067E2I6"/>
<gene>
    <name evidence="6" type="ORF">CISIN_1g042506mg</name>
</gene>
<dbReference type="Gene3D" id="3.40.50.10140">
    <property type="entry name" value="Toll/interleukin-1 receptor homology (TIR) domain"/>
    <property type="match status" value="1"/>
</dbReference>
<proteinExistence type="predicted"/>
<comment type="catalytic activity">
    <reaction evidence="4">
        <text>NAD(+) + H2O = ADP-D-ribose + nicotinamide + H(+)</text>
        <dbReference type="Rhea" id="RHEA:16301"/>
        <dbReference type="ChEBI" id="CHEBI:15377"/>
        <dbReference type="ChEBI" id="CHEBI:15378"/>
        <dbReference type="ChEBI" id="CHEBI:17154"/>
        <dbReference type="ChEBI" id="CHEBI:57540"/>
        <dbReference type="ChEBI" id="CHEBI:57967"/>
        <dbReference type="EC" id="3.2.2.6"/>
    </reaction>
    <physiologicalReaction direction="left-to-right" evidence="4">
        <dbReference type="Rhea" id="RHEA:16302"/>
    </physiologicalReaction>
</comment>
<dbReference type="Pfam" id="PF01582">
    <property type="entry name" value="TIR"/>
    <property type="match status" value="1"/>
</dbReference>
<keyword evidence="2" id="KW-0378">Hydrolase</keyword>
<name>A0A067E2I6_CITSI</name>
<keyword evidence="7" id="KW-1185">Reference proteome</keyword>
<dbReference type="SUPFAM" id="SSF52200">
    <property type="entry name" value="Toll/Interleukin receptor TIR domain"/>
    <property type="match status" value="1"/>
</dbReference>
<dbReference type="GO" id="GO:0061809">
    <property type="term" value="F:NAD+ nucleosidase activity, cyclic ADP-ribose generating"/>
    <property type="evidence" value="ECO:0007669"/>
    <property type="project" value="UniProtKB-EC"/>
</dbReference>
<feature type="non-terminal residue" evidence="6">
    <location>
        <position position="1"/>
    </location>
</feature>
<dbReference type="EMBL" id="KK785252">
    <property type="protein sequence ID" value="KDO45472.1"/>
    <property type="molecule type" value="Genomic_DNA"/>
</dbReference>
<organism evidence="6 7">
    <name type="scientific">Citrus sinensis</name>
    <name type="common">Sweet orange</name>
    <name type="synonym">Citrus aurantium var. sinensis</name>
    <dbReference type="NCBI Taxonomy" id="2711"/>
    <lineage>
        <taxon>Eukaryota</taxon>
        <taxon>Viridiplantae</taxon>
        <taxon>Streptophyta</taxon>
        <taxon>Embryophyta</taxon>
        <taxon>Tracheophyta</taxon>
        <taxon>Spermatophyta</taxon>
        <taxon>Magnoliopsida</taxon>
        <taxon>eudicotyledons</taxon>
        <taxon>Gunneridae</taxon>
        <taxon>Pentapetalae</taxon>
        <taxon>rosids</taxon>
        <taxon>malvids</taxon>
        <taxon>Sapindales</taxon>
        <taxon>Rutaceae</taxon>
        <taxon>Aurantioideae</taxon>
        <taxon>Citrus</taxon>
    </lineage>
</organism>
<evidence type="ECO:0000313" key="6">
    <source>
        <dbReference type="EMBL" id="KDO45472.1"/>
    </source>
</evidence>
<reference evidence="6 7" key="1">
    <citation type="submission" date="2014-04" db="EMBL/GenBank/DDBJ databases">
        <authorList>
            <consortium name="International Citrus Genome Consortium"/>
            <person name="Gmitter F."/>
            <person name="Chen C."/>
            <person name="Farmerie W."/>
            <person name="Harkins T."/>
            <person name="Desany B."/>
            <person name="Mohiuddin M."/>
            <person name="Kodira C."/>
            <person name="Borodovsky M."/>
            <person name="Lomsadze A."/>
            <person name="Burns P."/>
            <person name="Jenkins J."/>
            <person name="Prochnik S."/>
            <person name="Shu S."/>
            <person name="Chapman J."/>
            <person name="Pitluck S."/>
            <person name="Schmutz J."/>
            <person name="Rokhsar D."/>
        </authorList>
    </citation>
    <scope>NUCLEOTIDE SEQUENCE</scope>
</reference>
<dbReference type="Proteomes" id="UP000027120">
    <property type="component" value="Unassembled WGS sequence"/>
</dbReference>
<evidence type="ECO:0000256" key="1">
    <source>
        <dbReference type="ARBA" id="ARBA00011982"/>
    </source>
</evidence>
<evidence type="ECO:0000256" key="2">
    <source>
        <dbReference type="ARBA" id="ARBA00022801"/>
    </source>
</evidence>
<dbReference type="PANTHER" id="PTHR32009">
    <property type="entry name" value="TMV RESISTANCE PROTEIN N-LIKE"/>
    <property type="match status" value="1"/>
</dbReference>
<evidence type="ECO:0000256" key="3">
    <source>
        <dbReference type="ARBA" id="ARBA00023027"/>
    </source>
</evidence>
<evidence type="ECO:0000313" key="7">
    <source>
        <dbReference type="Proteomes" id="UP000027120"/>
    </source>
</evidence>
<evidence type="ECO:0000256" key="4">
    <source>
        <dbReference type="ARBA" id="ARBA00047304"/>
    </source>
</evidence>
<dbReference type="PROSITE" id="PS50104">
    <property type="entry name" value="TIR"/>
    <property type="match status" value="1"/>
</dbReference>
<evidence type="ECO:0000259" key="5">
    <source>
        <dbReference type="PROSITE" id="PS50104"/>
    </source>
</evidence>
<dbReference type="InterPro" id="IPR000157">
    <property type="entry name" value="TIR_dom"/>
</dbReference>
<dbReference type="EC" id="3.2.2.6" evidence="1"/>
<dbReference type="InterPro" id="IPR035897">
    <property type="entry name" value="Toll_tir_struct_dom_sf"/>
</dbReference>
<dbReference type="GO" id="GO:0007165">
    <property type="term" value="P:signal transduction"/>
    <property type="evidence" value="ECO:0000318"/>
    <property type="project" value="GO_Central"/>
</dbReference>